<keyword evidence="1" id="KW-0805">Transcription regulation</keyword>
<gene>
    <name evidence="5" type="ORF">BN874_770092</name>
</gene>
<evidence type="ECO:0000256" key="3">
    <source>
        <dbReference type="ARBA" id="ARBA00023163"/>
    </source>
</evidence>
<dbReference type="EMBL" id="CBTK010000295">
    <property type="protein sequence ID" value="CDH47242.1"/>
    <property type="molecule type" value="Genomic_DNA"/>
</dbReference>
<dbReference type="GO" id="GO:0005829">
    <property type="term" value="C:cytosol"/>
    <property type="evidence" value="ECO:0007669"/>
    <property type="project" value="TreeGrafter"/>
</dbReference>
<keyword evidence="3" id="KW-0804">Transcription</keyword>
<dbReference type="AlphaFoldDB" id="A0A7U7J5U4"/>
<evidence type="ECO:0000313" key="5">
    <source>
        <dbReference type="EMBL" id="CDH47242.1"/>
    </source>
</evidence>
<keyword evidence="6" id="KW-1185">Reference proteome</keyword>
<dbReference type="Pfam" id="PF12833">
    <property type="entry name" value="HTH_18"/>
    <property type="match status" value="1"/>
</dbReference>
<comment type="caution">
    <text evidence="5">The sequence shown here is derived from an EMBL/GenBank/DDBJ whole genome shotgun (WGS) entry which is preliminary data.</text>
</comment>
<reference evidence="5 6" key="1">
    <citation type="journal article" date="2014" name="ISME J.">
        <title>Candidatus Competibacter-lineage genomes retrieved from metagenomes reveal functional metabolic diversity.</title>
        <authorList>
            <person name="McIlroy S.J."/>
            <person name="Albertsen M."/>
            <person name="Andresen E.K."/>
            <person name="Saunders A.M."/>
            <person name="Kristiansen R."/>
            <person name="Stokholm-Bjerregaard M."/>
            <person name="Nielsen K.L."/>
            <person name="Nielsen P.H."/>
        </authorList>
    </citation>
    <scope>NUCLEOTIDE SEQUENCE [LARGE SCALE GENOMIC DNA]</scope>
    <source>
        <strain evidence="5 6">Run_B_J11</strain>
    </source>
</reference>
<keyword evidence="2" id="KW-0238">DNA-binding</keyword>
<evidence type="ECO:0000256" key="1">
    <source>
        <dbReference type="ARBA" id="ARBA00023015"/>
    </source>
</evidence>
<dbReference type="InterPro" id="IPR018060">
    <property type="entry name" value="HTH_AraC"/>
</dbReference>
<dbReference type="Proteomes" id="UP000019184">
    <property type="component" value="Unassembled WGS sequence"/>
</dbReference>
<accession>A0A7U7J5U4</accession>
<proteinExistence type="predicted"/>
<dbReference type="Gene3D" id="1.10.10.60">
    <property type="entry name" value="Homeodomain-like"/>
    <property type="match status" value="1"/>
</dbReference>
<dbReference type="OrthoDB" id="5582699at2"/>
<dbReference type="GO" id="GO:0000976">
    <property type="term" value="F:transcription cis-regulatory region binding"/>
    <property type="evidence" value="ECO:0007669"/>
    <property type="project" value="TreeGrafter"/>
</dbReference>
<dbReference type="SUPFAM" id="SSF46689">
    <property type="entry name" value="Homeodomain-like"/>
    <property type="match status" value="1"/>
</dbReference>
<evidence type="ECO:0000313" key="6">
    <source>
        <dbReference type="Proteomes" id="UP000019184"/>
    </source>
</evidence>
<dbReference type="InterPro" id="IPR032687">
    <property type="entry name" value="AraC-type_N"/>
</dbReference>
<evidence type="ECO:0000259" key="4">
    <source>
        <dbReference type="PROSITE" id="PS01124"/>
    </source>
</evidence>
<organism evidence="5 6">
    <name type="scientific">Candidatus Contendobacter odensis Run_B_J11</name>
    <dbReference type="NCBI Taxonomy" id="1400861"/>
    <lineage>
        <taxon>Bacteria</taxon>
        <taxon>Pseudomonadati</taxon>
        <taxon>Pseudomonadota</taxon>
        <taxon>Gammaproteobacteria</taxon>
        <taxon>Candidatus Competibacteraceae</taxon>
        <taxon>Candidatus Contendibacter</taxon>
    </lineage>
</organism>
<protein>
    <submittedName>
        <fullName evidence="5">Transcriptional regulator, AraC family</fullName>
    </submittedName>
</protein>
<dbReference type="SMART" id="SM00342">
    <property type="entry name" value="HTH_ARAC"/>
    <property type="match status" value="1"/>
</dbReference>
<feature type="domain" description="HTH araC/xylS-type" evidence="4">
    <location>
        <begin position="238"/>
        <end position="336"/>
    </location>
</feature>
<name>A0A7U7J5U4_9GAMM</name>
<dbReference type="InterPro" id="IPR009057">
    <property type="entry name" value="Homeodomain-like_sf"/>
</dbReference>
<dbReference type="PANTHER" id="PTHR47894:SF4">
    <property type="entry name" value="HTH-TYPE TRANSCRIPTIONAL REGULATOR GADX"/>
    <property type="match status" value="1"/>
</dbReference>
<dbReference type="Pfam" id="PF12625">
    <property type="entry name" value="Arabinose_bd"/>
    <property type="match status" value="1"/>
</dbReference>
<dbReference type="PROSITE" id="PS01124">
    <property type="entry name" value="HTH_ARAC_FAMILY_2"/>
    <property type="match status" value="1"/>
</dbReference>
<sequence>MQKSVITEGSLRVGPLIGVFQVLRELEVDPAEIMADVGLDLSLFDDPENSIPFATMGRLLKVCAAQTHCAHFGLLMGQRAGLSSLGLIGLLAQHSPDVGSALRNLVFHLHLHDRGAVPNLSVEQGIAVLGYAIYQPGVEGSDQIYDGAIAITCNIIRALCGAAWVPDEVLFSHRRPSDIKSFRCFFQSRLRFDMEQTALVFPATWLDRPVAGADPNLCQTLQQQIAALENLSNGDWVSLLRRVLRNLLITHQSSLEQVARLFSMHRRTLNRRLEAQGATFQGLVAEVRYEIARQLLENTRMSMVQIAATLDYGDAAAFTRAFRRWSGTTPTAWRAQINPRDWIEPGMSINATPDEVRSLPGV</sequence>
<dbReference type="GO" id="GO:0003700">
    <property type="term" value="F:DNA-binding transcription factor activity"/>
    <property type="evidence" value="ECO:0007669"/>
    <property type="project" value="InterPro"/>
</dbReference>
<evidence type="ECO:0000256" key="2">
    <source>
        <dbReference type="ARBA" id="ARBA00023125"/>
    </source>
</evidence>
<dbReference type="PANTHER" id="PTHR47894">
    <property type="entry name" value="HTH-TYPE TRANSCRIPTIONAL REGULATOR GADX"/>
    <property type="match status" value="1"/>
</dbReference>
<dbReference type="RefSeq" id="WP_051498088.1">
    <property type="nucleotide sequence ID" value="NZ_CBTK010000295.1"/>
</dbReference>